<evidence type="ECO:0000313" key="1">
    <source>
        <dbReference type="EMBL" id="KKN03629.1"/>
    </source>
</evidence>
<protein>
    <recommendedName>
        <fullName evidence="2">DNRLRE domain-containing protein</fullName>
    </recommendedName>
</protein>
<organism evidence="1">
    <name type="scientific">marine sediment metagenome</name>
    <dbReference type="NCBI Taxonomy" id="412755"/>
    <lineage>
        <taxon>unclassified sequences</taxon>
        <taxon>metagenomes</taxon>
        <taxon>ecological metagenomes</taxon>
    </lineage>
</organism>
<reference evidence="1" key="1">
    <citation type="journal article" date="2015" name="Nature">
        <title>Complex archaea that bridge the gap between prokaryotes and eukaryotes.</title>
        <authorList>
            <person name="Spang A."/>
            <person name="Saw J.H."/>
            <person name="Jorgensen S.L."/>
            <person name="Zaremba-Niedzwiedzka K."/>
            <person name="Martijn J."/>
            <person name="Lind A.E."/>
            <person name="van Eijk R."/>
            <person name="Schleper C."/>
            <person name="Guy L."/>
            <person name="Ettema T.J."/>
        </authorList>
    </citation>
    <scope>NUCLEOTIDE SEQUENCE</scope>
</reference>
<evidence type="ECO:0008006" key="2">
    <source>
        <dbReference type="Google" id="ProtNLM"/>
    </source>
</evidence>
<comment type="caution">
    <text evidence="1">The sequence shown here is derived from an EMBL/GenBank/DDBJ whole genome shotgun (WGS) entry which is preliminary data.</text>
</comment>
<name>A0A0F9MCW1_9ZZZZ</name>
<accession>A0A0F9MCW1</accession>
<dbReference type="EMBL" id="LAZR01005015">
    <property type="protein sequence ID" value="KKN03629.1"/>
    <property type="molecule type" value="Genomic_DNA"/>
</dbReference>
<gene>
    <name evidence="1" type="ORF">LCGC14_1105850</name>
</gene>
<dbReference type="AlphaFoldDB" id="A0A0F9MCW1"/>
<sequence length="282" mass="31322">MLINGECKNRGNNWALLGWGTFWSTSGWLIAWSDNLTKLTLRLARVPPEGWIDWEAIRGSRRRCHPYWKLNNSVTIEQEELGDTREHTYNLGVWNKGELLFWALSGTIDGICSPSTSALFRSVRPSLASEITTKDASIYGRYPDWNTGLRPDIQLLSPGGPGEGRIVMQFNVGPEVPIDAFIMRAILNLRCFDTNALGHLVTVRMAEAGDFTETEVTWNDRAAGQPWDSPGGDILQPPPDPVSAILTAQALLTGLELSIQEFVIYALRHAKPLTLILTLAPP</sequence>
<proteinExistence type="predicted"/>